<dbReference type="Proteomes" id="UP000886501">
    <property type="component" value="Unassembled WGS sequence"/>
</dbReference>
<sequence length="379" mass="41309">MTKGILCPITRLPALKPPPNFCCAAATVLSAAVTRVRSLRFLFYPPFTQCRLDVVLAVGILAGLSGAGHSTDFAITYLVFDTAITILYLVRFPLQLLGPSRPSDLLEAVGQSIGSFDEGGFELFKDGSNPPGQYACLPPSYGPAILRKVSPKLSPNILPNIMATNATGLGSGTFTSRIAHPHDFHPRARRVSSLRNPLDCLSKNLLAISKARSIRYQKLPQTKTHLLPLRFSNAREQPQVHISSAPAQISPYRTIRDDRVEDRNTTSHDSSLRHLDESSVMATFGDCQQLGSRMFGLSGQPRSPSTTSNPPPTRQRVLSRCKNSLNCRASALRTLWPVHSPLNHTPVSLSILGGPGNADDDDDRGEKPRDHDLLVSPPR</sequence>
<keyword evidence="2" id="KW-1185">Reference proteome</keyword>
<evidence type="ECO:0000313" key="2">
    <source>
        <dbReference type="Proteomes" id="UP000886501"/>
    </source>
</evidence>
<dbReference type="EMBL" id="MU118978">
    <property type="protein sequence ID" value="KAF9641897.1"/>
    <property type="molecule type" value="Genomic_DNA"/>
</dbReference>
<comment type="caution">
    <text evidence="1">The sequence shown here is derived from an EMBL/GenBank/DDBJ whole genome shotgun (WGS) entry which is preliminary data.</text>
</comment>
<proteinExistence type="predicted"/>
<gene>
    <name evidence="1" type="ORF">BDM02DRAFT_3264640</name>
</gene>
<organism evidence="1 2">
    <name type="scientific">Thelephora ganbajun</name>
    <name type="common">Ganba fungus</name>
    <dbReference type="NCBI Taxonomy" id="370292"/>
    <lineage>
        <taxon>Eukaryota</taxon>
        <taxon>Fungi</taxon>
        <taxon>Dikarya</taxon>
        <taxon>Basidiomycota</taxon>
        <taxon>Agaricomycotina</taxon>
        <taxon>Agaricomycetes</taxon>
        <taxon>Thelephorales</taxon>
        <taxon>Thelephoraceae</taxon>
        <taxon>Thelephora</taxon>
    </lineage>
</organism>
<accession>A0ACB6YX69</accession>
<evidence type="ECO:0000313" key="1">
    <source>
        <dbReference type="EMBL" id="KAF9641897.1"/>
    </source>
</evidence>
<protein>
    <submittedName>
        <fullName evidence="1">Uncharacterized protein</fullName>
    </submittedName>
</protein>
<name>A0ACB6YX69_THEGA</name>
<reference evidence="1" key="1">
    <citation type="submission" date="2019-10" db="EMBL/GenBank/DDBJ databases">
        <authorList>
            <consortium name="DOE Joint Genome Institute"/>
            <person name="Kuo A."/>
            <person name="Miyauchi S."/>
            <person name="Kiss E."/>
            <person name="Drula E."/>
            <person name="Kohler A."/>
            <person name="Sanchez-Garcia M."/>
            <person name="Andreopoulos B."/>
            <person name="Barry K.W."/>
            <person name="Bonito G."/>
            <person name="Buee M."/>
            <person name="Carver A."/>
            <person name="Chen C."/>
            <person name="Cichocki N."/>
            <person name="Clum A."/>
            <person name="Culley D."/>
            <person name="Crous P.W."/>
            <person name="Fauchery L."/>
            <person name="Girlanda M."/>
            <person name="Hayes R."/>
            <person name="Keri Z."/>
            <person name="Labutti K."/>
            <person name="Lipzen A."/>
            <person name="Lombard V."/>
            <person name="Magnuson J."/>
            <person name="Maillard F."/>
            <person name="Morin E."/>
            <person name="Murat C."/>
            <person name="Nolan M."/>
            <person name="Ohm R."/>
            <person name="Pangilinan J."/>
            <person name="Pereira M."/>
            <person name="Perotto S."/>
            <person name="Peter M."/>
            <person name="Riley R."/>
            <person name="Sitrit Y."/>
            <person name="Stielow B."/>
            <person name="Szollosi G."/>
            <person name="Zifcakova L."/>
            <person name="Stursova M."/>
            <person name="Spatafora J.W."/>
            <person name="Tedersoo L."/>
            <person name="Vaario L.-M."/>
            <person name="Yamada A."/>
            <person name="Yan M."/>
            <person name="Wang P."/>
            <person name="Xu J."/>
            <person name="Bruns T."/>
            <person name="Baldrian P."/>
            <person name="Vilgalys R."/>
            <person name="Henrissat B."/>
            <person name="Grigoriev I.V."/>
            <person name="Hibbett D."/>
            <person name="Nagy L.G."/>
            <person name="Martin F.M."/>
        </authorList>
    </citation>
    <scope>NUCLEOTIDE SEQUENCE</scope>
    <source>
        <strain evidence="1">P2</strain>
    </source>
</reference>
<reference evidence="1" key="2">
    <citation type="journal article" date="2020" name="Nat. Commun.">
        <title>Large-scale genome sequencing of mycorrhizal fungi provides insights into the early evolution of symbiotic traits.</title>
        <authorList>
            <person name="Miyauchi S."/>
            <person name="Kiss E."/>
            <person name="Kuo A."/>
            <person name="Drula E."/>
            <person name="Kohler A."/>
            <person name="Sanchez-Garcia M."/>
            <person name="Morin E."/>
            <person name="Andreopoulos B."/>
            <person name="Barry K.W."/>
            <person name="Bonito G."/>
            <person name="Buee M."/>
            <person name="Carver A."/>
            <person name="Chen C."/>
            <person name="Cichocki N."/>
            <person name="Clum A."/>
            <person name="Culley D."/>
            <person name="Crous P.W."/>
            <person name="Fauchery L."/>
            <person name="Girlanda M."/>
            <person name="Hayes R.D."/>
            <person name="Keri Z."/>
            <person name="LaButti K."/>
            <person name="Lipzen A."/>
            <person name="Lombard V."/>
            <person name="Magnuson J."/>
            <person name="Maillard F."/>
            <person name="Murat C."/>
            <person name="Nolan M."/>
            <person name="Ohm R.A."/>
            <person name="Pangilinan J."/>
            <person name="Pereira M.F."/>
            <person name="Perotto S."/>
            <person name="Peter M."/>
            <person name="Pfister S."/>
            <person name="Riley R."/>
            <person name="Sitrit Y."/>
            <person name="Stielow J.B."/>
            <person name="Szollosi G."/>
            <person name="Zifcakova L."/>
            <person name="Stursova M."/>
            <person name="Spatafora J.W."/>
            <person name="Tedersoo L."/>
            <person name="Vaario L.M."/>
            <person name="Yamada A."/>
            <person name="Yan M."/>
            <person name="Wang P."/>
            <person name="Xu J."/>
            <person name="Bruns T."/>
            <person name="Baldrian P."/>
            <person name="Vilgalys R."/>
            <person name="Dunand C."/>
            <person name="Henrissat B."/>
            <person name="Grigoriev I.V."/>
            <person name="Hibbett D."/>
            <person name="Nagy L.G."/>
            <person name="Martin F.M."/>
        </authorList>
    </citation>
    <scope>NUCLEOTIDE SEQUENCE</scope>
    <source>
        <strain evidence="1">P2</strain>
    </source>
</reference>